<keyword evidence="2" id="KW-0472">Membrane</keyword>
<dbReference type="GO" id="GO:0005737">
    <property type="term" value="C:cytoplasm"/>
    <property type="evidence" value="ECO:0007669"/>
    <property type="project" value="TreeGrafter"/>
</dbReference>
<organism evidence="4 5">
    <name type="scientific">Vulcaniibacterium tengchongense</name>
    <dbReference type="NCBI Taxonomy" id="1273429"/>
    <lineage>
        <taxon>Bacteria</taxon>
        <taxon>Pseudomonadati</taxon>
        <taxon>Pseudomonadota</taxon>
        <taxon>Gammaproteobacteria</taxon>
        <taxon>Lysobacterales</taxon>
        <taxon>Lysobacteraceae</taxon>
        <taxon>Vulcaniibacterium</taxon>
    </lineage>
</organism>
<dbReference type="GO" id="GO:0016491">
    <property type="term" value="F:oxidoreductase activity"/>
    <property type="evidence" value="ECO:0007669"/>
    <property type="project" value="UniProtKB-KW"/>
</dbReference>
<keyword evidence="1" id="KW-0560">Oxidoreductase</keyword>
<dbReference type="Gene3D" id="3.50.50.60">
    <property type="entry name" value="FAD/NAD(P)-binding domain"/>
    <property type="match status" value="2"/>
</dbReference>
<evidence type="ECO:0000313" key="4">
    <source>
        <dbReference type="EMBL" id="RPE77176.1"/>
    </source>
</evidence>
<keyword evidence="2" id="KW-1133">Transmembrane helix</keyword>
<dbReference type="InterPro" id="IPR036188">
    <property type="entry name" value="FAD/NAD-bd_sf"/>
</dbReference>
<dbReference type="Proteomes" id="UP000269708">
    <property type="component" value="Unassembled WGS sequence"/>
</dbReference>
<dbReference type="SUPFAM" id="SSF54373">
    <property type="entry name" value="FAD-linked reductases, C-terminal domain"/>
    <property type="match status" value="1"/>
</dbReference>
<sequence>MERREDVVIVGAGVIGLACALALLESGRGVRVIDAGRVGGGSSHGNCGTITPSHAPPLAAPGVVLQALRWMLTPDAPLYVAPRFDPRLWSWLLRFALRCNLRDWRRSALAKSAILNDSRQRLADWVRDYGLECEFAPSGEDYVYRDPREFEHGQGEVEFLRSVGVSVEVVDGPRYEAREPALKPGVAGAICFDGDAVLRPDRYVAELARVVRERGGAIDEHRALAGIAPQRDGVRIDTAQGPLQARDAVLALGAWSARLAGAIGAPALKRAIQPGKGYSITYTAPKRVPRRPLVLRDRSVCVTAWASGYRLGSTMEFSGFDDRLNRRRLDALERGAAEYLHEPVGAHKQEEWFGWRPMSCDDVPIIGPAPGSERVWLATGHGMMGVSMSAATGQLIADLVTGRAPAIDPAPFRIERFG</sequence>
<accession>A0A3N4V2J8</accession>
<dbReference type="RefSeq" id="WP_123770761.1">
    <property type="nucleotide sequence ID" value="NZ_RKQN01000003.1"/>
</dbReference>
<dbReference type="SUPFAM" id="SSF51905">
    <property type="entry name" value="FAD/NAD(P)-binding domain"/>
    <property type="match status" value="1"/>
</dbReference>
<gene>
    <name evidence="4" type="ORF">EDC50_2441</name>
</gene>
<dbReference type="OrthoDB" id="9805337at2"/>
<proteinExistence type="predicted"/>
<keyword evidence="5" id="KW-1185">Reference proteome</keyword>
<dbReference type="PANTHER" id="PTHR13847:SF289">
    <property type="entry name" value="GLYCINE OXIDASE"/>
    <property type="match status" value="1"/>
</dbReference>
<feature type="transmembrane region" description="Helical" evidence="2">
    <location>
        <begin position="7"/>
        <end position="24"/>
    </location>
</feature>
<evidence type="ECO:0000256" key="1">
    <source>
        <dbReference type="ARBA" id="ARBA00023002"/>
    </source>
</evidence>
<feature type="domain" description="FAD dependent oxidoreductase" evidence="3">
    <location>
        <begin position="6"/>
        <end position="399"/>
    </location>
</feature>
<evidence type="ECO:0000256" key="2">
    <source>
        <dbReference type="SAM" id="Phobius"/>
    </source>
</evidence>
<dbReference type="InterPro" id="IPR006076">
    <property type="entry name" value="FAD-dep_OxRdtase"/>
</dbReference>
<comment type="caution">
    <text evidence="4">The sequence shown here is derived from an EMBL/GenBank/DDBJ whole genome shotgun (WGS) entry which is preliminary data.</text>
</comment>
<dbReference type="PROSITE" id="PS51257">
    <property type="entry name" value="PROKAR_LIPOPROTEIN"/>
    <property type="match status" value="1"/>
</dbReference>
<dbReference type="AlphaFoldDB" id="A0A3N4V2J8"/>
<dbReference type="EMBL" id="RKQN01000003">
    <property type="protein sequence ID" value="RPE77176.1"/>
    <property type="molecule type" value="Genomic_DNA"/>
</dbReference>
<reference evidence="4 5" key="1">
    <citation type="submission" date="2018-11" db="EMBL/GenBank/DDBJ databases">
        <title>Genomic Encyclopedia of Type Strains, Phase IV (KMG-IV): sequencing the most valuable type-strain genomes for metagenomic binning, comparative biology and taxonomic classification.</title>
        <authorList>
            <person name="Goeker M."/>
        </authorList>
    </citation>
    <scope>NUCLEOTIDE SEQUENCE [LARGE SCALE GENOMIC DNA]</scope>
    <source>
        <strain evidence="4 5">DSM 25623</strain>
    </source>
</reference>
<dbReference type="Pfam" id="PF01266">
    <property type="entry name" value="DAO"/>
    <property type="match status" value="1"/>
</dbReference>
<protein>
    <submittedName>
        <fullName evidence="4">D-amino acid dehydrogenase small subunit</fullName>
    </submittedName>
</protein>
<evidence type="ECO:0000313" key="5">
    <source>
        <dbReference type="Proteomes" id="UP000269708"/>
    </source>
</evidence>
<evidence type="ECO:0000259" key="3">
    <source>
        <dbReference type="Pfam" id="PF01266"/>
    </source>
</evidence>
<dbReference type="PANTHER" id="PTHR13847">
    <property type="entry name" value="SARCOSINE DEHYDROGENASE-RELATED"/>
    <property type="match status" value="1"/>
</dbReference>
<name>A0A3N4V2J8_9GAMM</name>
<dbReference type="Gene3D" id="3.30.9.10">
    <property type="entry name" value="D-Amino Acid Oxidase, subunit A, domain 2"/>
    <property type="match status" value="1"/>
</dbReference>
<keyword evidence="2" id="KW-0812">Transmembrane</keyword>